<evidence type="ECO:0000256" key="5">
    <source>
        <dbReference type="ARBA" id="ARBA00022801"/>
    </source>
</evidence>
<dbReference type="SMART" id="SM00898">
    <property type="entry name" value="Fapy_DNA_glyco"/>
    <property type="match status" value="1"/>
</dbReference>
<dbReference type="GO" id="GO:0034039">
    <property type="term" value="F:8-oxo-7,8-dihydroguanine DNA N-glycosylase activity"/>
    <property type="evidence" value="ECO:0007669"/>
    <property type="project" value="TreeGrafter"/>
</dbReference>
<dbReference type="Proteomes" id="UP000070449">
    <property type="component" value="Unassembled WGS sequence"/>
</dbReference>
<evidence type="ECO:0000256" key="4">
    <source>
        <dbReference type="ARBA" id="ARBA00022763"/>
    </source>
</evidence>
<dbReference type="SUPFAM" id="SSF81624">
    <property type="entry name" value="N-terminal domain of MutM-like DNA repair proteins"/>
    <property type="match status" value="1"/>
</dbReference>
<evidence type="ECO:0000256" key="6">
    <source>
        <dbReference type="ARBA" id="ARBA00023125"/>
    </source>
</evidence>
<comment type="catalytic activity">
    <reaction evidence="11">
        <text>2'-deoxyribonucleotide-(2'-deoxyribose 5'-phosphate)-2'-deoxyribonucleotide-DNA = a 3'-end 2'-deoxyribonucleotide-(2,3-dehydro-2,3-deoxyribose 5'-phosphate)-DNA + a 5'-end 5'-phospho-2'-deoxyribonucleoside-DNA + H(+)</text>
        <dbReference type="Rhea" id="RHEA:66592"/>
        <dbReference type="Rhea" id="RHEA-COMP:13180"/>
        <dbReference type="Rhea" id="RHEA-COMP:16897"/>
        <dbReference type="Rhea" id="RHEA-COMP:17067"/>
        <dbReference type="ChEBI" id="CHEBI:15378"/>
        <dbReference type="ChEBI" id="CHEBI:136412"/>
        <dbReference type="ChEBI" id="CHEBI:157695"/>
        <dbReference type="ChEBI" id="CHEBI:167181"/>
        <dbReference type="EC" id="4.2.99.18"/>
    </reaction>
</comment>
<dbReference type="EMBL" id="JYPD01000026">
    <property type="protein sequence ID" value="KXK08080.1"/>
    <property type="molecule type" value="Genomic_DNA"/>
</dbReference>
<dbReference type="SMART" id="SM01232">
    <property type="entry name" value="H2TH"/>
    <property type="match status" value="1"/>
</dbReference>
<comment type="caution">
    <text evidence="13">The sequence shown here is derived from an EMBL/GenBank/DDBJ whole genome shotgun (WGS) entry which is preliminary data.</text>
</comment>
<dbReference type="EC" id="3.2.2.23" evidence="13"/>
<dbReference type="PANTHER" id="PTHR22993:SF9">
    <property type="entry name" value="FORMAMIDOPYRIMIDINE-DNA GLYCOSYLASE"/>
    <property type="match status" value="1"/>
</dbReference>
<evidence type="ECO:0000256" key="3">
    <source>
        <dbReference type="ARBA" id="ARBA00011245"/>
    </source>
</evidence>
<dbReference type="Pfam" id="PF01149">
    <property type="entry name" value="Fapy_DNA_glyco"/>
    <property type="match status" value="1"/>
</dbReference>
<dbReference type="AlphaFoldDB" id="A0A136KF86"/>
<dbReference type="InterPro" id="IPR020629">
    <property type="entry name" value="FPG_Glyclase"/>
</dbReference>
<keyword evidence="9" id="KW-0511">Multifunctional enzyme</keyword>
<dbReference type="InterPro" id="IPR010979">
    <property type="entry name" value="Ribosomal_uS13-like_H2TH"/>
</dbReference>
<dbReference type="GO" id="GO:0003684">
    <property type="term" value="F:damaged DNA binding"/>
    <property type="evidence" value="ECO:0007669"/>
    <property type="project" value="InterPro"/>
</dbReference>
<dbReference type="PROSITE" id="PS51068">
    <property type="entry name" value="FPG_CAT"/>
    <property type="match status" value="1"/>
</dbReference>
<dbReference type="Gene3D" id="3.20.190.10">
    <property type="entry name" value="MutM-like, N-terminal"/>
    <property type="match status" value="1"/>
</dbReference>
<evidence type="ECO:0000256" key="8">
    <source>
        <dbReference type="ARBA" id="ARBA00023239"/>
    </source>
</evidence>
<keyword evidence="10 13" id="KW-0326">Glycosidase</keyword>
<evidence type="ECO:0000313" key="14">
    <source>
        <dbReference type="Proteomes" id="UP000070449"/>
    </source>
</evidence>
<evidence type="ECO:0000256" key="1">
    <source>
        <dbReference type="ARBA" id="ARBA00001668"/>
    </source>
</evidence>
<keyword evidence="4" id="KW-0227">DNA damage</keyword>
<evidence type="ECO:0000259" key="12">
    <source>
        <dbReference type="PROSITE" id="PS51068"/>
    </source>
</evidence>
<gene>
    <name evidence="13" type="primary">mutM</name>
    <name evidence="13" type="ORF">UZ20_WS6002000990</name>
</gene>
<proteinExistence type="inferred from homology"/>
<keyword evidence="8" id="KW-0456">Lyase</keyword>
<keyword evidence="6" id="KW-0238">DNA-binding</keyword>
<comment type="catalytic activity">
    <reaction evidence="1">
        <text>Hydrolysis of DNA containing ring-opened 7-methylguanine residues, releasing 2,6-diamino-4-hydroxy-5-(N-methyl)formamidopyrimidine.</text>
        <dbReference type="EC" id="3.2.2.23"/>
    </reaction>
</comment>
<dbReference type="GO" id="GO:0008270">
    <property type="term" value="F:zinc ion binding"/>
    <property type="evidence" value="ECO:0007669"/>
    <property type="project" value="InterPro"/>
</dbReference>
<feature type="domain" description="Formamidopyrimidine-DNA glycosylase catalytic" evidence="12">
    <location>
        <begin position="2"/>
        <end position="115"/>
    </location>
</feature>
<accession>A0A136KF86</accession>
<dbReference type="Gene3D" id="1.10.8.50">
    <property type="match status" value="1"/>
</dbReference>
<keyword evidence="5 13" id="KW-0378">Hydrolase</keyword>
<evidence type="ECO:0000313" key="13">
    <source>
        <dbReference type="EMBL" id="KXK08080.1"/>
    </source>
</evidence>
<dbReference type="NCBIfam" id="NF002211">
    <property type="entry name" value="PRK01103.1"/>
    <property type="match status" value="1"/>
</dbReference>
<keyword evidence="7" id="KW-0234">DNA repair</keyword>
<dbReference type="SUPFAM" id="SSF46946">
    <property type="entry name" value="S13-like H2TH domain"/>
    <property type="match status" value="1"/>
</dbReference>
<evidence type="ECO:0000256" key="10">
    <source>
        <dbReference type="ARBA" id="ARBA00023295"/>
    </source>
</evidence>
<dbReference type="GO" id="GO:0006284">
    <property type="term" value="P:base-excision repair"/>
    <property type="evidence" value="ECO:0007669"/>
    <property type="project" value="InterPro"/>
</dbReference>
<evidence type="ECO:0000256" key="11">
    <source>
        <dbReference type="ARBA" id="ARBA00044632"/>
    </source>
</evidence>
<protein>
    <submittedName>
        <fullName evidence="13">Formamidopyrimidine-DNA glycosylase</fullName>
        <ecNumber evidence="13">3.2.2.23</ecNumber>
    </submittedName>
</protein>
<comment type="similarity">
    <text evidence="2">Belongs to the FPG family.</text>
</comment>
<dbReference type="CDD" id="cd08966">
    <property type="entry name" value="EcFpg-like_N"/>
    <property type="match status" value="1"/>
</dbReference>
<evidence type="ECO:0000256" key="2">
    <source>
        <dbReference type="ARBA" id="ARBA00009409"/>
    </source>
</evidence>
<name>A0A136KF86_9BACT</name>
<evidence type="ECO:0000256" key="7">
    <source>
        <dbReference type="ARBA" id="ARBA00023204"/>
    </source>
</evidence>
<dbReference type="InterPro" id="IPR035937">
    <property type="entry name" value="FPG_N"/>
</dbReference>
<dbReference type="InterPro" id="IPR015886">
    <property type="entry name" value="H2TH_FPG"/>
</dbReference>
<dbReference type="PATRIC" id="fig|1617427.3.peg.1035"/>
<organism evidence="13 14">
    <name type="scientific">candidate division WS6 bacterium OLB21</name>
    <dbReference type="NCBI Taxonomy" id="1617427"/>
    <lineage>
        <taxon>Bacteria</taxon>
        <taxon>Candidatus Dojkabacteria</taxon>
    </lineage>
</organism>
<dbReference type="InterPro" id="IPR012319">
    <property type="entry name" value="FPG_cat"/>
</dbReference>
<dbReference type="NCBIfam" id="TIGR00577">
    <property type="entry name" value="fpg"/>
    <property type="match status" value="1"/>
</dbReference>
<reference evidence="13 14" key="1">
    <citation type="submission" date="2015-02" db="EMBL/GenBank/DDBJ databases">
        <title>Improved understanding of the partial-nitritation anammox process through 23 genomes representing the majority of the microbial community.</title>
        <authorList>
            <person name="Speth D.R."/>
            <person name="In T Zandt M."/>
            <person name="Guerrero Cruz S."/>
            <person name="Jetten M.S."/>
            <person name="Dutilh B.E."/>
        </authorList>
    </citation>
    <scope>NUCLEOTIDE SEQUENCE [LARGE SCALE GENOMIC DNA]</scope>
    <source>
        <strain evidence="13">OLB21</strain>
    </source>
</reference>
<comment type="subunit">
    <text evidence="3">Monomer.</text>
</comment>
<dbReference type="STRING" id="1617427.UZ20_WS6002000990"/>
<dbReference type="Pfam" id="PF06831">
    <property type="entry name" value="H2TH"/>
    <property type="match status" value="1"/>
</dbReference>
<dbReference type="GO" id="GO:0140078">
    <property type="term" value="F:class I DNA-(apurinic or apyrimidinic site) endonuclease activity"/>
    <property type="evidence" value="ECO:0007669"/>
    <property type="project" value="UniProtKB-EC"/>
</dbReference>
<sequence length="275" mass="30997">MPELPEVETIVRQIRPGVLGQRIVGFSLRAGGESLVKPYSEEDLKRLLFDKTIISLSRIGKFIRFQLSDNSAIISHLRMTGRLYLAERIDDHKHNRLGLFLEDAVLNFLDTRRFATFHYLPSKSLYKGLLNLGPDALSDEFNSDYLVKALANRTKSIYASLMDQSIVAGLGNIYANETLYAARIHPLQPSRGIDETKAKKIVSHAKRILNEALEFRGTTLIDRTYLDAEGEGGNYFNRLNVYGKSKTLDGNNPVEKTKIGGRTVYFSPKKQMLGD</sequence>
<evidence type="ECO:0000256" key="9">
    <source>
        <dbReference type="ARBA" id="ARBA00023268"/>
    </source>
</evidence>
<dbReference type="PANTHER" id="PTHR22993">
    <property type="entry name" value="FORMAMIDOPYRIMIDINE-DNA GLYCOSYLASE"/>
    <property type="match status" value="1"/>
</dbReference>